<sequence length="59" mass="6662">MITSSRYETARGIPVSIVSITFWKIDGADFTPIEGKPILLEQPLVRIYHDDFLGLVVEL</sequence>
<evidence type="ECO:0000313" key="2">
    <source>
        <dbReference type="EMBL" id="KFD66197.1"/>
    </source>
</evidence>
<proteinExistence type="predicted"/>
<organism evidence="2">
    <name type="scientific">Trichuris suis</name>
    <name type="common">pig whipworm</name>
    <dbReference type="NCBI Taxonomy" id="68888"/>
    <lineage>
        <taxon>Eukaryota</taxon>
        <taxon>Metazoa</taxon>
        <taxon>Ecdysozoa</taxon>
        <taxon>Nematoda</taxon>
        <taxon>Enoplea</taxon>
        <taxon>Dorylaimia</taxon>
        <taxon>Trichinellida</taxon>
        <taxon>Trichuridae</taxon>
        <taxon>Trichuris</taxon>
    </lineage>
</organism>
<reference evidence="2 3" key="1">
    <citation type="journal article" date="2014" name="Nat. Genet.">
        <title>Genome and transcriptome of the porcine whipworm Trichuris suis.</title>
        <authorList>
            <person name="Jex A.R."/>
            <person name="Nejsum P."/>
            <person name="Schwarz E.M."/>
            <person name="Hu L."/>
            <person name="Young N.D."/>
            <person name="Hall R.S."/>
            <person name="Korhonen P.K."/>
            <person name="Liao S."/>
            <person name="Thamsborg S."/>
            <person name="Xia J."/>
            <person name="Xu P."/>
            <person name="Wang S."/>
            <person name="Scheerlinck J.P."/>
            <person name="Hofmann A."/>
            <person name="Sternberg P.W."/>
            <person name="Wang J."/>
            <person name="Gasser R.B."/>
        </authorList>
    </citation>
    <scope>NUCLEOTIDE SEQUENCE [LARGE SCALE GENOMIC DNA]</scope>
    <source>
        <strain evidence="2">DCEP-RM93F</strain>
        <strain evidence="1">DCEP-RM93M</strain>
    </source>
</reference>
<dbReference type="EMBL" id="KL363282">
    <property type="protein sequence ID" value="KFD48902.1"/>
    <property type="molecule type" value="Genomic_DNA"/>
</dbReference>
<keyword evidence="3" id="KW-1185">Reference proteome</keyword>
<evidence type="ECO:0000313" key="3">
    <source>
        <dbReference type="Proteomes" id="UP000030764"/>
    </source>
</evidence>
<gene>
    <name evidence="1" type="ORF">M513_10265</name>
    <name evidence="2" type="ORF">M514_10265</name>
</gene>
<dbReference type="Proteomes" id="UP000030764">
    <property type="component" value="Unassembled WGS sequence"/>
</dbReference>
<dbReference type="AlphaFoldDB" id="A0A085N9Q1"/>
<accession>A0A085N9Q1</accession>
<protein>
    <submittedName>
        <fullName evidence="2">Uncharacterized protein</fullName>
    </submittedName>
</protein>
<dbReference type="EMBL" id="KL367526">
    <property type="protein sequence ID" value="KFD66197.1"/>
    <property type="molecule type" value="Genomic_DNA"/>
</dbReference>
<evidence type="ECO:0000313" key="1">
    <source>
        <dbReference type="EMBL" id="KFD48902.1"/>
    </source>
</evidence>
<dbReference type="Proteomes" id="UP000030758">
    <property type="component" value="Unassembled WGS sequence"/>
</dbReference>
<name>A0A085N9Q1_9BILA</name>